<keyword evidence="2" id="KW-0238">DNA-binding</keyword>
<keyword evidence="3" id="KW-0804">Transcription</keyword>
<dbReference type="PRINTS" id="PR00598">
    <property type="entry name" value="HTHMARR"/>
</dbReference>
<dbReference type="PROSITE" id="PS50995">
    <property type="entry name" value="HTH_MARR_2"/>
    <property type="match status" value="1"/>
</dbReference>
<feature type="domain" description="HTH marR-type" evidence="4">
    <location>
        <begin position="17"/>
        <end position="149"/>
    </location>
</feature>
<accession>A0A317MRA4</accession>
<dbReference type="AlphaFoldDB" id="A0A317MRA4"/>
<dbReference type="EMBL" id="QGTJ01000012">
    <property type="protein sequence ID" value="PWV59137.1"/>
    <property type="molecule type" value="Genomic_DNA"/>
</dbReference>
<evidence type="ECO:0000259" key="4">
    <source>
        <dbReference type="PROSITE" id="PS50995"/>
    </source>
</evidence>
<evidence type="ECO:0000313" key="6">
    <source>
        <dbReference type="Proteomes" id="UP000246569"/>
    </source>
</evidence>
<evidence type="ECO:0000256" key="3">
    <source>
        <dbReference type="ARBA" id="ARBA00023163"/>
    </source>
</evidence>
<dbReference type="SUPFAM" id="SSF46785">
    <property type="entry name" value="Winged helix' DNA-binding domain"/>
    <property type="match status" value="1"/>
</dbReference>
<protein>
    <submittedName>
        <fullName evidence="5">MarR family transcriptional regulator</fullName>
    </submittedName>
</protein>
<dbReference type="InterPro" id="IPR036390">
    <property type="entry name" value="WH_DNA-bd_sf"/>
</dbReference>
<name>A0A317MRA4_9GAMM</name>
<dbReference type="Gene3D" id="1.10.10.10">
    <property type="entry name" value="Winged helix-like DNA-binding domain superfamily/Winged helix DNA-binding domain"/>
    <property type="match status" value="1"/>
</dbReference>
<dbReference type="GO" id="GO:0003700">
    <property type="term" value="F:DNA-binding transcription factor activity"/>
    <property type="evidence" value="ECO:0007669"/>
    <property type="project" value="InterPro"/>
</dbReference>
<evidence type="ECO:0000256" key="1">
    <source>
        <dbReference type="ARBA" id="ARBA00023015"/>
    </source>
</evidence>
<dbReference type="Pfam" id="PF01047">
    <property type="entry name" value="MarR"/>
    <property type="match status" value="1"/>
</dbReference>
<dbReference type="Proteomes" id="UP000246569">
    <property type="component" value="Unassembled WGS sequence"/>
</dbReference>
<dbReference type="SMART" id="SM00347">
    <property type="entry name" value="HTH_MARR"/>
    <property type="match status" value="1"/>
</dbReference>
<evidence type="ECO:0000313" key="5">
    <source>
        <dbReference type="EMBL" id="PWV59137.1"/>
    </source>
</evidence>
<keyword evidence="6" id="KW-1185">Reference proteome</keyword>
<dbReference type="InterPro" id="IPR000835">
    <property type="entry name" value="HTH_MarR-typ"/>
</dbReference>
<dbReference type="OrthoDB" id="6195716at2"/>
<dbReference type="InterPro" id="IPR036388">
    <property type="entry name" value="WH-like_DNA-bd_sf"/>
</dbReference>
<dbReference type="PROSITE" id="PS01117">
    <property type="entry name" value="HTH_MARR_1"/>
    <property type="match status" value="1"/>
</dbReference>
<proteinExistence type="predicted"/>
<dbReference type="RefSeq" id="WP_110019994.1">
    <property type="nucleotide sequence ID" value="NZ_QGTJ01000012.1"/>
</dbReference>
<dbReference type="GO" id="GO:0003677">
    <property type="term" value="F:DNA binding"/>
    <property type="evidence" value="ECO:0007669"/>
    <property type="project" value="UniProtKB-KW"/>
</dbReference>
<sequence length="155" mass="16968">MTDSAPLELRVADYRLEDSLGFLVHRLRSELFAALEAETGAYDITAAQWVILMLLGHGHARTAAELARCLGSDTGSMTRMIDRLEDKGLIGRQRSASDRRVVLLALSASAEALLPQLPVAAVNVLRHFLRGFTVDEYAQLTQLLRRVLANADAAP</sequence>
<evidence type="ECO:0000256" key="2">
    <source>
        <dbReference type="ARBA" id="ARBA00023125"/>
    </source>
</evidence>
<keyword evidence="1" id="KW-0805">Transcription regulation</keyword>
<dbReference type="PANTHER" id="PTHR42756">
    <property type="entry name" value="TRANSCRIPTIONAL REGULATOR, MARR"/>
    <property type="match status" value="1"/>
</dbReference>
<reference evidence="5 6" key="1">
    <citation type="submission" date="2018-05" db="EMBL/GenBank/DDBJ databases">
        <title>Genomic Encyclopedia of Type Strains, Phase IV (KMG-IV): sequencing the most valuable type-strain genomes for metagenomic binning, comparative biology and taxonomic classification.</title>
        <authorList>
            <person name="Goeker M."/>
        </authorList>
    </citation>
    <scope>NUCLEOTIDE SEQUENCE [LARGE SCALE GENOMIC DNA]</scope>
    <source>
        <strain evidence="5 6">DSM 23606</strain>
    </source>
</reference>
<organism evidence="5 6">
    <name type="scientific">Plasticicumulans acidivorans</name>
    <dbReference type="NCBI Taxonomy" id="886464"/>
    <lineage>
        <taxon>Bacteria</taxon>
        <taxon>Pseudomonadati</taxon>
        <taxon>Pseudomonadota</taxon>
        <taxon>Gammaproteobacteria</taxon>
        <taxon>Candidatus Competibacteraceae</taxon>
        <taxon>Plasticicumulans</taxon>
    </lineage>
</organism>
<dbReference type="PANTHER" id="PTHR42756:SF1">
    <property type="entry name" value="TRANSCRIPTIONAL REPRESSOR OF EMRAB OPERON"/>
    <property type="match status" value="1"/>
</dbReference>
<gene>
    <name evidence="5" type="ORF">C7443_112137</name>
</gene>
<comment type="caution">
    <text evidence="5">The sequence shown here is derived from an EMBL/GenBank/DDBJ whole genome shotgun (WGS) entry which is preliminary data.</text>
</comment>
<dbReference type="InterPro" id="IPR023187">
    <property type="entry name" value="Tscrpt_reg_MarR-type_CS"/>
</dbReference>